<organism evidence="1 2">
    <name type="scientific">Aquipseudomonas campi</name>
    <dbReference type="NCBI Taxonomy" id="2731681"/>
    <lineage>
        <taxon>Bacteria</taxon>
        <taxon>Pseudomonadati</taxon>
        <taxon>Pseudomonadota</taxon>
        <taxon>Gammaproteobacteria</taxon>
        <taxon>Pseudomonadales</taxon>
        <taxon>Pseudomonadaceae</taxon>
        <taxon>Aquipseudomonas</taxon>
    </lineage>
</organism>
<protein>
    <recommendedName>
        <fullName evidence="3">CpsD/CapB family tyrosine-protein kinase</fullName>
    </recommendedName>
</protein>
<dbReference type="PANTHER" id="PTHR32309:SF31">
    <property type="entry name" value="CAPSULAR EXOPOLYSACCHARIDE FAMILY"/>
    <property type="match status" value="1"/>
</dbReference>
<name>A0A6M8FTJ2_9GAMM</name>
<sequence>MNAVNPQAPLHLLGEDSRLSLPMQELMARVLREARERQLNQLMIVGVARMVGTSFIAEQAAEELAAAFGQILVVEVSADAGDAEVLDGDLERLCVPGHAVAKVNVSLNTCLHLFGIGNYETQALFARLHERFALVLWDMPPPTLSPVSMIAASCMDGVVLVAEANKTRRQVAQYVANRLEESGGKLLGLVLNRTLNFIPEWLYRWL</sequence>
<dbReference type="KEGG" id="pcam:HNE05_08205"/>
<dbReference type="InterPro" id="IPR050445">
    <property type="entry name" value="Bact_polysacc_biosynth/exp"/>
</dbReference>
<dbReference type="Gene3D" id="3.40.50.300">
    <property type="entry name" value="P-loop containing nucleotide triphosphate hydrolases"/>
    <property type="match status" value="1"/>
</dbReference>
<proteinExistence type="predicted"/>
<dbReference type="EMBL" id="CP053697">
    <property type="protein sequence ID" value="QKE63346.1"/>
    <property type="molecule type" value="Genomic_DNA"/>
</dbReference>
<gene>
    <name evidence="1" type="ORF">HNE05_08205</name>
</gene>
<evidence type="ECO:0000313" key="2">
    <source>
        <dbReference type="Proteomes" id="UP000501379"/>
    </source>
</evidence>
<dbReference type="InterPro" id="IPR027417">
    <property type="entry name" value="P-loop_NTPase"/>
</dbReference>
<reference evidence="1" key="1">
    <citation type="submission" date="2020-07" db="EMBL/GenBank/DDBJ databases">
        <title>Nitrate ammonifying Pseudomonas campi sp. nov. isolated from German agricultural grassland.</title>
        <authorList>
            <person name="Timsy T."/>
            <person name="Ulrich A."/>
            <person name="Spanner T."/>
            <person name="Foesel B."/>
            <person name="Kolb S."/>
            <person name="Horn M.A."/>
            <person name="Behrendt U."/>
        </authorList>
    </citation>
    <scope>NUCLEOTIDE SEQUENCE</scope>
    <source>
        <strain evidence="1">S1-A32-2</strain>
    </source>
</reference>
<dbReference type="RefSeq" id="WP_173206742.1">
    <property type="nucleotide sequence ID" value="NZ_CP053697.2"/>
</dbReference>
<keyword evidence="2" id="KW-1185">Reference proteome</keyword>
<dbReference type="PANTHER" id="PTHR32309">
    <property type="entry name" value="TYROSINE-PROTEIN KINASE"/>
    <property type="match status" value="1"/>
</dbReference>
<dbReference type="Proteomes" id="UP000501379">
    <property type="component" value="Chromosome"/>
</dbReference>
<evidence type="ECO:0008006" key="3">
    <source>
        <dbReference type="Google" id="ProtNLM"/>
    </source>
</evidence>
<evidence type="ECO:0000313" key="1">
    <source>
        <dbReference type="EMBL" id="QKE63346.1"/>
    </source>
</evidence>
<accession>A0A6M8FTJ2</accession>
<dbReference type="AlphaFoldDB" id="A0A6M8FTJ2"/>
<dbReference type="SUPFAM" id="SSF52540">
    <property type="entry name" value="P-loop containing nucleoside triphosphate hydrolases"/>
    <property type="match status" value="1"/>
</dbReference>